<dbReference type="PROSITE" id="PS50937">
    <property type="entry name" value="HTH_MERR_2"/>
    <property type="match status" value="1"/>
</dbReference>
<dbReference type="GO" id="GO:0003700">
    <property type="term" value="F:DNA-binding transcription factor activity"/>
    <property type="evidence" value="ECO:0007669"/>
    <property type="project" value="InterPro"/>
</dbReference>
<proteinExistence type="predicted"/>
<dbReference type="Pfam" id="PF13411">
    <property type="entry name" value="MerR_1"/>
    <property type="match status" value="1"/>
</dbReference>
<dbReference type="AlphaFoldDB" id="A0A2V1N291"/>
<name>A0A2V1N291_9LACO</name>
<feature type="domain" description="HTH merR-type" evidence="2">
    <location>
        <begin position="2"/>
        <end position="71"/>
    </location>
</feature>
<dbReference type="CDD" id="cd01109">
    <property type="entry name" value="HTH_YyaN"/>
    <property type="match status" value="1"/>
</dbReference>
<dbReference type="Gene3D" id="1.10.1660.10">
    <property type="match status" value="1"/>
</dbReference>
<sequence length="146" mass="16638">MTYTIKQAAEKSGLSIYTLRFYDKEGLLPFVARNQSGYREFTDGDLNLIHTICCLKNTGMKISAIRTYIDDVMAGPQTVDHRRELLTAHRDAVLENQRQVAENLKGIDFKLALYEDPNALALVQAERDLAEQEKRANHLENPYAVH</sequence>
<dbReference type="InterPro" id="IPR009061">
    <property type="entry name" value="DNA-bd_dom_put_sf"/>
</dbReference>
<evidence type="ECO:0000256" key="1">
    <source>
        <dbReference type="ARBA" id="ARBA00023125"/>
    </source>
</evidence>
<keyword evidence="1" id="KW-0238">DNA-binding</keyword>
<dbReference type="GO" id="GO:0003677">
    <property type="term" value="F:DNA binding"/>
    <property type="evidence" value="ECO:0007669"/>
    <property type="project" value="UniProtKB-KW"/>
</dbReference>
<dbReference type="Proteomes" id="UP000245080">
    <property type="component" value="Unassembled WGS sequence"/>
</dbReference>
<dbReference type="InterPro" id="IPR000551">
    <property type="entry name" value="MerR-type_HTH_dom"/>
</dbReference>
<protein>
    <submittedName>
        <fullName evidence="3">MerR family transcriptional regulator</fullName>
    </submittedName>
</protein>
<dbReference type="PANTHER" id="PTHR30204:SF82">
    <property type="entry name" value="TRANSCRIPTIONAL REGULATOR, MERR FAMILY"/>
    <property type="match status" value="1"/>
</dbReference>
<keyword evidence="4" id="KW-1185">Reference proteome</keyword>
<dbReference type="EMBL" id="QCXQ01000002">
    <property type="protein sequence ID" value="PWG00425.1"/>
    <property type="molecule type" value="Genomic_DNA"/>
</dbReference>
<accession>A0A2V1N291</accession>
<evidence type="ECO:0000313" key="3">
    <source>
        <dbReference type="EMBL" id="PWG00425.1"/>
    </source>
</evidence>
<dbReference type="SUPFAM" id="SSF46955">
    <property type="entry name" value="Putative DNA-binding domain"/>
    <property type="match status" value="1"/>
</dbReference>
<dbReference type="RefSeq" id="WP_109250373.1">
    <property type="nucleotide sequence ID" value="NZ_QCXQ01000002.1"/>
</dbReference>
<dbReference type="PANTHER" id="PTHR30204">
    <property type="entry name" value="REDOX-CYCLING DRUG-SENSING TRANSCRIPTIONAL ACTIVATOR SOXR"/>
    <property type="match status" value="1"/>
</dbReference>
<gene>
    <name evidence="3" type="ORF">DCM90_05735</name>
</gene>
<dbReference type="SMART" id="SM00422">
    <property type="entry name" value="HTH_MERR"/>
    <property type="match status" value="1"/>
</dbReference>
<reference evidence="3 4" key="1">
    <citation type="journal article" date="2018" name="Int. J. Syst. Evol. Microbiol.">
        <title>Lactobacillus bambusae sp. nov., isolated from a traditional fermented Ma-bamboo shoots of Taiwan.</title>
        <authorList>
            <person name="Wang L.-T."/>
        </authorList>
    </citation>
    <scope>NUCLEOTIDE SEQUENCE [LARGE SCALE GENOMIC DNA]</scope>
    <source>
        <strain evidence="3 4">BS-W1</strain>
    </source>
</reference>
<comment type="caution">
    <text evidence="3">The sequence shown here is derived from an EMBL/GenBank/DDBJ whole genome shotgun (WGS) entry which is preliminary data.</text>
</comment>
<dbReference type="PRINTS" id="PR00040">
    <property type="entry name" value="HTHMERR"/>
</dbReference>
<dbReference type="OrthoDB" id="9811174at2"/>
<evidence type="ECO:0000259" key="2">
    <source>
        <dbReference type="PROSITE" id="PS50937"/>
    </source>
</evidence>
<evidence type="ECO:0000313" key="4">
    <source>
        <dbReference type="Proteomes" id="UP000245080"/>
    </source>
</evidence>
<dbReference type="InterPro" id="IPR047057">
    <property type="entry name" value="MerR_fam"/>
</dbReference>
<organism evidence="3 4">
    <name type="scientific">Levilactobacillus bambusae</name>
    <dbReference type="NCBI Taxonomy" id="2024736"/>
    <lineage>
        <taxon>Bacteria</taxon>
        <taxon>Bacillati</taxon>
        <taxon>Bacillota</taxon>
        <taxon>Bacilli</taxon>
        <taxon>Lactobacillales</taxon>
        <taxon>Lactobacillaceae</taxon>
        <taxon>Levilactobacillus</taxon>
    </lineage>
</organism>